<gene>
    <name evidence="7" type="primary">KSL21</name>
</gene>
<dbReference type="FunFam" id="1.10.600.10:FF:000005">
    <property type="entry name" value="Ent-kaur-16-ene synthase, chloroplastic"/>
    <property type="match status" value="1"/>
</dbReference>
<keyword evidence="4" id="KW-0456">Lyase</keyword>
<dbReference type="GO" id="GO:0016102">
    <property type="term" value="P:diterpenoid biosynthetic process"/>
    <property type="evidence" value="ECO:0007669"/>
    <property type="project" value="InterPro"/>
</dbReference>
<dbReference type="SUPFAM" id="SSF48576">
    <property type="entry name" value="Terpenoid synthases"/>
    <property type="match status" value="1"/>
</dbReference>
<dbReference type="Pfam" id="PF01397">
    <property type="entry name" value="Terpene_synth"/>
    <property type="match status" value="1"/>
</dbReference>
<dbReference type="SMR" id="A0A8E8NZX3"/>
<dbReference type="Gene3D" id="1.50.10.130">
    <property type="entry name" value="Terpene synthase, N-terminal domain"/>
    <property type="match status" value="1"/>
</dbReference>
<dbReference type="InterPro" id="IPR036965">
    <property type="entry name" value="Terpene_synth_N_sf"/>
</dbReference>
<dbReference type="SUPFAM" id="SSF48239">
    <property type="entry name" value="Terpenoid cyclases/Protein prenyltransferases"/>
    <property type="match status" value="2"/>
</dbReference>
<evidence type="ECO:0000256" key="1">
    <source>
        <dbReference type="ARBA" id="ARBA00001946"/>
    </source>
</evidence>
<keyword evidence="2" id="KW-0479">Metal-binding</keyword>
<dbReference type="InterPro" id="IPR044814">
    <property type="entry name" value="Terpene_cyclase_plant_C1"/>
</dbReference>
<dbReference type="PANTHER" id="PTHR31739:SF3">
    <property type="entry name" value="ENT-KAUR-16-ENE SYNTHASE, CHLOROPLASTIC"/>
    <property type="match status" value="1"/>
</dbReference>
<evidence type="ECO:0000256" key="3">
    <source>
        <dbReference type="ARBA" id="ARBA00022842"/>
    </source>
</evidence>
<dbReference type="GO" id="GO:0000287">
    <property type="term" value="F:magnesium ion binding"/>
    <property type="evidence" value="ECO:0007669"/>
    <property type="project" value="InterPro"/>
</dbReference>
<dbReference type="EMBL" id="MW478123">
    <property type="protein sequence ID" value="QWD59166.1"/>
    <property type="molecule type" value="mRNA"/>
</dbReference>
<dbReference type="InterPro" id="IPR050148">
    <property type="entry name" value="Terpene_synthase-like"/>
</dbReference>
<sequence length="801" mass="91753">MYLSHPSKSLLVFPNPTKTSRRRSCSSSISAVSVDHNVTRLDKSEKSLTITQETKERITKIFNKVQLSKSSYDTAWVAMVPSLDSSVSPYFPKCLNWILENQHPDGSWGLTQQHPLLLKDTLSSTLACILALKRWNIGEDHVNKALHFITSKFASATDEKQRSPIGFDIIFPGMIEYAQEMGINFHLGPTGLNSMLYKRDMELHRVSTSNSEGTKLYRAYVAEGLGKSQDWGEFMKYQRKNGSLFNSPSTTAVAAAHLQDPNCFKYLNSILEEFGNAVPTTYPLDIYTQLCMVDSLERLGISPHFKKEIGNVLDKTYNSWLTTDEEIFLDVSTSAMAFRILRVHGYDVSSDALAQFDEEGFSNTLGGYLRDAGAVLEVYRASQIVLPDEVFLEKQKTWSSAFLKNELSKGAMHADRMYEWISNEVDMALTYPYKPNLPRLEHRRTVEHYNFDNLRILKSSYRPLGIDNKDLLHLAMEDFNLCQLMYQNEFKELERWVKENRIDKLKFARQKQVYTLFSSAATLFPPELSDARLSWAKFSILTTVIDDCYDLGGSREELINLNEVFDKWDGVTADDFISEPVEILYNAYKNTINDLAQKAFKYQHRDISKHLVQICVEMIKSMWIEAEWMEHNIVPSLDEYNTNGYVSFALGPIVLTTLYFAGPQLSEEVVKSSEYHELFRLMSTICRNLNDLRTVQKELSEGTINGVSILMIHDPDVKTEEDSMNKIKEAVDICEKELIKLVLQRKDSVVPRACKELFWNMIRINNLFYASIDGYTSETQMMNEVKAVMCIPLTRPDLIEG</sequence>
<dbReference type="AlphaFoldDB" id="A0A8E8NZX3"/>
<organism evidence="7">
    <name type="scientific">Aconitum carmichaelii</name>
    <name type="common">Carmichael's monkshood</name>
    <dbReference type="NCBI Taxonomy" id="85363"/>
    <lineage>
        <taxon>Eukaryota</taxon>
        <taxon>Viridiplantae</taxon>
        <taxon>Streptophyta</taxon>
        <taxon>Embryophyta</taxon>
        <taxon>Tracheophyta</taxon>
        <taxon>Spermatophyta</taxon>
        <taxon>Magnoliopsida</taxon>
        <taxon>Ranunculales</taxon>
        <taxon>Ranunculaceae</taxon>
        <taxon>Ranunculoideae</taxon>
        <taxon>Delphinieae</taxon>
        <taxon>Aconitum</taxon>
    </lineage>
</organism>
<dbReference type="SFLD" id="SFLDG01014">
    <property type="entry name" value="Terpene_Cyclase_Like_1_N-term"/>
    <property type="match status" value="1"/>
</dbReference>
<evidence type="ECO:0000256" key="2">
    <source>
        <dbReference type="ARBA" id="ARBA00022723"/>
    </source>
</evidence>
<comment type="cofactor">
    <cofactor evidence="1">
        <name>Mg(2+)</name>
        <dbReference type="ChEBI" id="CHEBI:18420"/>
    </cofactor>
</comment>
<evidence type="ECO:0000259" key="6">
    <source>
        <dbReference type="Pfam" id="PF03936"/>
    </source>
</evidence>
<evidence type="ECO:0000256" key="4">
    <source>
        <dbReference type="ARBA" id="ARBA00023239"/>
    </source>
</evidence>
<dbReference type="InterPro" id="IPR001906">
    <property type="entry name" value="Terpene_synth_N"/>
</dbReference>
<accession>A0A8E8NZX3</accession>
<keyword evidence="3" id="KW-0460">Magnesium</keyword>
<feature type="domain" description="Terpene synthase metal-binding" evidence="6">
    <location>
        <begin position="499"/>
        <end position="736"/>
    </location>
</feature>
<dbReference type="GO" id="GO:0010333">
    <property type="term" value="F:terpene synthase activity"/>
    <property type="evidence" value="ECO:0007669"/>
    <property type="project" value="InterPro"/>
</dbReference>
<dbReference type="Gene3D" id="1.10.600.10">
    <property type="entry name" value="Farnesyl Diphosphate Synthase"/>
    <property type="match status" value="1"/>
</dbReference>
<dbReference type="Gene3D" id="1.50.10.160">
    <property type="match status" value="1"/>
</dbReference>
<feature type="domain" description="Terpene synthase N-terminal" evidence="5">
    <location>
        <begin position="230"/>
        <end position="428"/>
    </location>
</feature>
<evidence type="ECO:0000259" key="5">
    <source>
        <dbReference type="Pfam" id="PF01397"/>
    </source>
</evidence>
<name>A0A8E8NZX3_ACOCM</name>
<dbReference type="InterPro" id="IPR005630">
    <property type="entry name" value="Terpene_synthase_metal-bd"/>
</dbReference>
<reference evidence="7" key="1">
    <citation type="journal article" date="2021" name="Acta Pharm. Sin. B (APSB)">
        <title>Functional identification of the terpene synthase family involved in diterpenoid alkaloids biosynthesis in Aconitum carmichaelii.</title>
        <authorList>
            <person name="Mao L."/>
            <person name="Jin B."/>
            <person name="Chen L."/>
            <person name="Tian M."/>
            <person name="Ma R."/>
            <person name="Yin B."/>
            <person name="Zhang H."/>
            <person name="Guo J."/>
            <person name="Tang J."/>
            <person name="Chen T."/>
            <person name="Lai C."/>
            <person name="Cui G."/>
            <person name="Huang L."/>
        </authorList>
    </citation>
    <scope>NUCLEOTIDE SEQUENCE</scope>
</reference>
<dbReference type="FunFam" id="1.50.10.130:FF:000002">
    <property type="entry name" value="Ent-copalyl diphosphate synthase, chloroplastic"/>
    <property type="match status" value="1"/>
</dbReference>
<protein>
    <submittedName>
        <fullName evidence="7">Ent-atiserene synthase</fullName>
    </submittedName>
</protein>
<dbReference type="CDD" id="cd00684">
    <property type="entry name" value="Terpene_cyclase_plant_C1"/>
    <property type="match status" value="1"/>
</dbReference>
<evidence type="ECO:0000313" key="7">
    <source>
        <dbReference type="EMBL" id="QWD59166.1"/>
    </source>
</evidence>
<dbReference type="InterPro" id="IPR008949">
    <property type="entry name" value="Isoprenoid_synthase_dom_sf"/>
</dbReference>
<dbReference type="PANTHER" id="PTHR31739">
    <property type="entry name" value="ENT-COPALYL DIPHOSPHATE SYNTHASE, CHLOROPLASTIC"/>
    <property type="match status" value="1"/>
</dbReference>
<dbReference type="Pfam" id="PF03936">
    <property type="entry name" value="Terpene_synth_C"/>
    <property type="match status" value="1"/>
</dbReference>
<proteinExistence type="evidence at transcript level"/>
<dbReference type="FunFam" id="1.50.10.160:FF:000002">
    <property type="entry name" value="cis-abienol synthase, chloroplastic"/>
    <property type="match status" value="1"/>
</dbReference>
<dbReference type="InterPro" id="IPR008930">
    <property type="entry name" value="Terpenoid_cyclase/PrenylTrfase"/>
</dbReference>